<dbReference type="PANTHER" id="PTHR43405">
    <property type="entry name" value="GLYCOSYL HYDROLASE DIGH"/>
    <property type="match status" value="1"/>
</dbReference>
<dbReference type="EMBL" id="CACRTV010000043">
    <property type="protein sequence ID" value="VYU19315.1"/>
    <property type="molecule type" value="Genomic_DNA"/>
</dbReference>
<keyword evidence="1" id="KW-0732">Signal</keyword>
<evidence type="ECO:0000256" key="1">
    <source>
        <dbReference type="ARBA" id="ARBA00022729"/>
    </source>
</evidence>
<dbReference type="InterPro" id="IPR017853">
    <property type="entry name" value="GH"/>
</dbReference>
<organism evidence="3">
    <name type="scientific">Clostridium paraputrificum</name>
    <dbReference type="NCBI Taxonomy" id="29363"/>
    <lineage>
        <taxon>Bacteria</taxon>
        <taxon>Bacillati</taxon>
        <taxon>Bacillota</taxon>
        <taxon>Clostridia</taxon>
        <taxon>Eubacteriales</taxon>
        <taxon>Clostridiaceae</taxon>
        <taxon>Clostridium</taxon>
    </lineage>
</organism>
<feature type="domain" description="Glycosyl hydrolase-like 10" evidence="2">
    <location>
        <begin position="284"/>
        <end position="503"/>
    </location>
</feature>
<accession>A0A6N3CTR0</accession>
<dbReference type="SUPFAM" id="SSF51445">
    <property type="entry name" value="(Trans)glycosidases"/>
    <property type="match status" value="1"/>
</dbReference>
<protein>
    <recommendedName>
        <fullName evidence="2">Glycosyl hydrolase-like 10 domain-containing protein</fullName>
    </recommendedName>
</protein>
<dbReference type="Pfam" id="PF02638">
    <property type="entry name" value="GHL10"/>
    <property type="match status" value="1"/>
</dbReference>
<dbReference type="InterPro" id="IPR052177">
    <property type="entry name" value="Divisome_Glycosyl_Hydrolase"/>
</dbReference>
<gene>
    <name evidence="3" type="ORF">CPLFYP93_01615</name>
</gene>
<evidence type="ECO:0000313" key="3">
    <source>
        <dbReference type="EMBL" id="VYU19315.1"/>
    </source>
</evidence>
<dbReference type="Gene3D" id="3.20.20.80">
    <property type="entry name" value="Glycosidases"/>
    <property type="match status" value="1"/>
</dbReference>
<evidence type="ECO:0000259" key="2">
    <source>
        <dbReference type="Pfam" id="PF02638"/>
    </source>
</evidence>
<reference evidence="3" key="1">
    <citation type="submission" date="2019-11" db="EMBL/GenBank/DDBJ databases">
        <authorList>
            <person name="Feng L."/>
        </authorList>
    </citation>
    <scope>NUCLEOTIDE SEQUENCE</scope>
    <source>
        <strain evidence="3">CParaputrificumLFYP93</strain>
    </source>
</reference>
<dbReference type="RefSeq" id="WP_156560984.1">
    <property type="nucleotide sequence ID" value="NZ_CACRTV010000043.1"/>
</dbReference>
<proteinExistence type="predicted"/>
<dbReference type="InterPro" id="IPR003790">
    <property type="entry name" value="GHL10"/>
</dbReference>
<name>A0A6N3CTR0_9CLOT</name>
<dbReference type="PANTHER" id="PTHR43405:SF1">
    <property type="entry name" value="GLYCOSYL HYDROLASE DIGH"/>
    <property type="match status" value="1"/>
</dbReference>
<dbReference type="AlphaFoldDB" id="A0A6N3CTR0"/>
<sequence length="616" mass="71407">MDSKYLIKGLTLEAVSEDISLTVRGIEMSINSVDNISAGDNNLVIISKYYEKDELPKDCTWILLDRNNKVLKKNTGVIKKNFVDGYIVIGKGEGAYFLNERFKEGDIIKIRLNDDIVSIDDITNRVHEHKEDLIIKGENFLTVNESSISIELDLLGLKANKSYVVSINDRIIEVENKSIINKVNLTFGVNSFDIKLYSGEQVLVQKYLVVYRRRGESRFKDNILWIDQFPGALQLNSLEDIDDILKKAKEAGFTACSIDVKGPEGYVSYKKNDVSNSPYISKIKVSHKKGMNPNRDLLEDFIMIAKKYGIKVYAAINVMTEGNLVANDFPLIEKYKDWEEILQRPEDKGKLLTVRESSANNILLYINPSNDEAIEYQLKRYEEVLKNYDVDGVVLDRCRYDNAYADFSELTRRKFETFLNNKNKKLIKWPDDVFKVQNDGEIIEGKHYLEWLTFRSQTIKDIAKKIKEIVDKYSNIKHRKIEFASYVGSWYDIIYQNGINWASKNFRYDQALGFGEDRIYNDDYYNTAYIEYLDFIMIGTYYKQPKEINKYITIGNILTMEEIPILAGMSLPDLDDVEIQENVYKAALESCNGTMTFDLSYIDWPKFKIRKKIDKK</sequence>